<name>A0A426TUK9_9CHLR</name>
<organism evidence="1 2">
    <name type="scientific">Candidatus Viridilinea halotolerans</name>
    <dbReference type="NCBI Taxonomy" id="2491704"/>
    <lineage>
        <taxon>Bacteria</taxon>
        <taxon>Bacillati</taxon>
        <taxon>Chloroflexota</taxon>
        <taxon>Chloroflexia</taxon>
        <taxon>Chloroflexales</taxon>
        <taxon>Chloroflexineae</taxon>
        <taxon>Oscillochloridaceae</taxon>
        <taxon>Candidatus Viridilinea</taxon>
    </lineage>
</organism>
<protein>
    <submittedName>
        <fullName evidence="1">Uncharacterized protein</fullName>
    </submittedName>
</protein>
<accession>A0A426TUK9</accession>
<gene>
    <name evidence="1" type="ORF">EI684_16730</name>
</gene>
<evidence type="ECO:0000313" key="1">
    <source>
        <dbReference type="EMBL" id="RRR68983.1"/>
    </source>
</evidence>
<evidence type="ECO:0000313" key="2">
    <source>
        <dbReference type="Proteomes" id="UP000280307"/>
    </source>
</evidence>
<reference evidence="1 2" key="1">
    <citation type="submission" date="2018-12" db="EMBL/GenBank/DDBJ databases">
        <title>Genome Sequence of Candidatus Viridilinea halotolerans isolated from saline sulfide-rich spring.</title>
        <authorList>
            <person name="Grouzdev D.S."/>
            <person name="Burganskaya E.I."/>
            <person name="Krutkina M.S."/>
            <person name="Sukhacheva M.V."/>
            <person name="Gorlenko V.M."/>
        </authorList>
    </citation>
    <scope>NUCLEOTIDE SEQUENCE [LARGE SCALE GENOMIC DNA]</scope>
    <source>
        <strain evidence="1">Chok-6</strain>
    </source>
</reference>
<comment type="caution">
    <text evidence="1">The sequence shown here is derived from an EMBL/GenBank/DDBJ whole genome shotgun (WGS) entry which is preliminary data.</text>
</comment>
<proteinExistence type="predicted"/>
<dbReference type="EMBL" id="RSAS01000678">
    <property type="protein sequence ID" value="RRR68983.1"/>
    <property type="molecule type" value="Genomic_DNA"/>
</dbReference>
<dbReference type="AlphaFoldDB" id="A0A426TUK9"/>
<dbReference type="Proteomes" id="UP000280307">
    <property type="component" value="Unassembled WGS sequence"/>
</dbReference>
<sequence length="80" mass="9288">MQGFRFSSNGRLPERDMIDLADLLALQIHTSLGPRVYLLPRSDVLTLILPYIEDLNEADQQDLSWMVWHLFQDAREMDGV</sequence>